<comment type="subcellular location">
    <subcellularLocation>
        <location evidence="1">Cell envelope</location>
    </subcellularLocation>
</comment>
<dbReference type="Gene3D" id="2.60.40.1220">
    <property type="match status" value="1"/>
</dbReference>
<gene>
    <name evidence="9" type="ORF">ACFSXZ_20595</name>
</gene>
<evidence type="ECO:0000256" key="6">
    <source>
        <dbReference type="SAM" id="Phobius"/>
    </source>
</evidence>
<keyword evidence="6" id="KW-1133">Transmembrane helix</keyword>
<feature type="domain" description="CopC" evidence="8">
    <location>
        <begin position="27"/>
        <end position="120"/>
    </location>
</feature>
<reference evidence="10" key="1">
    <citation type="journal article" date="2019" name="Int. J. Syst. Evol. Microbiol.">
        <title>The Global Catalogue of Microorganisms (GCM) 10K type strain sequencing project: providing services to taxonomists for standard genome sequencing and annotation.</title>
        <authorList>
            <consortium name="The Broad Institute Genomics Platform"/>
            <consortium name="The Broad Institute Genome Sequencing Center for Infectious Disease"/>
            <person name="Wu L."/>
            <person name="Ma J."/>
        </authorList>
    </citation>
    <scope>NUCLEOTIDE SEQUENCE [LARGE SCALE GENOMIC DNA]</scope>
    <source>
        <strain evidence="10">CGMCC 4.7645</strain>
    </source>
</reference>
<evidence type="ECO:0000313" key="9">
    <source>
        <dbReference type="EMBL" id="MFD2418729.1"/>
    </source>
</evidence>
<dbReference type="SUPFAM" id="SSF81296">
    <property type="entry name" value="E set domains"/>
    <property type="match status" value="1"/>
</dbReference>
<sequence length="182" mass="18008">MILRRTLASLTLAGLALLAAAPPALAHTELDTSDPAEGASLATAPKQVQLKFAEAVTLPADPVQVTGPGGAKWTVGKATVEGAVVTAPIENAGPAGASVLDYTVLSDDGDEVRGSVHFTLTAAAPSTGQTPERATAPAPAPASAAQTSESGGFPVWAWVVIGVVVIAAIGGVVVARSRRSAG</sequence>
<protein>
    <submittedName>
        <fullName evidence="9">Copper resistance protein CopC</fullName>
    </submittedName>
</protein>
<evidence type="ECO:0000259" key="8">
    <source>
        <dbReference type="Pfam" id="PF04234"/>
    </source>
</evidence>
<evidence type="ECO:0000256" key="4">
    <source>
        <dbReference type="ARBA" id="ARBA00023008"/>
    </source>
</evidence>
<keyword evidence="4" id="KW-0186">Copper</keyword>
<comment type="caution">
    <text evidence="9">The sequence shown here is derived from an EMBL/GenBank/DDBJ whole genome shotgun (WGS) entry which is preliminary data.</text>
</comment>
<proteinExistence type="predicted"/>
<dbReference type="EMBL" id="JBHUKR010000009">
    <property type="protein sequence ID" value="MFD2418729.1"/>
    <property type="molecule type" value="Genomic_DNA"/>
</dbReference>
<name>A0ABW5FVV7_9PSEU</name>
<feature type="transmembrane region" description="Helical" evidence="6">
    <location>
        <begin position="155"/>
        <end position="175"/>
    </location>
</feature>
<evidence type="ECO:0000256" key="2">
    <source>
        <dbReference type="ARBA" id="ARBA00022723"/>
    </source>
</evidence>
<organism evidence="9 10">
    <name type="scientific">Amycolatopsis pigmentata</name>
    <dbReference type="NCBI Taxonomy" id="450801"/>
    <lineage>
        <taxon>Bacteria</taxon>
        <taxon>Bacillati</taxon>
        <taxon>Actinomycetota</taxon>
        <taxon>Actinomycetes</taxon>
        <taxon>Pseudonocardiales</taxon>
        <taxon>Pseudonocardiaceae</taxon>
        <taxon>Amycolatopsis</taxon>
    </lineage>
</organism>
<evidence type="ECO:0000313" key="10">
    <source>
        <dbReference type="Proteomes" id="UP001597417"/>
    </source>
</evidence>
<dbReference type="Proteomes" id="UP001597417">
    <property type="component" value="Unassembled WGS sequence"/>
</dbReference>
<dbReference type="InterPro" id="IPR032694">
    <property type="entry name" value="CopC/D"/>
</dbReference>
<evidence type="ECO:0000256" key="3">
    <source>
        <dbReference type="ARBA" id="ARBA00022729"/>
    </source>
</evidence>
<keyword evidence="6" id="KW-0472">Membrane</keyword>
<dbReference type="PANTHER" id="PTHR34820:SF4">
    <property type="entry name" value="INNER MEMBRANE PROTEIN YEBZ"/>
    <property type="match status" value="1"/>
</dbReference>
<keyword evidence="3 7" id="KW-0732">Signal</keyword>
<dbReference type="Pfam" id="PF04234">
    <property type="entry name" value="CopC"/>
    <property type="match status" value="1"/>
</dbReference>
<accession>A0ABW5FVV7</accession>
<feature type="region of interest" description="Disordered" evidence="5">
    <location>
        <begin position="122"/>
        <end position="147"/>
    </location>
</feature>
<keyword evidence="2" id="KW-0479">Metal-binding</keyword>
<evidence type="ECO:0000256" key="7">
    <source>
        <dbReference type="SAM" id="SignalP"/>
    </source>
</evidence>
<dbReference type="InterPro" id="IPR007348">
    <property type="entry name" value="CopC_dom"/>
</dbReference>
<feature type="signal peptide" evidence="7">
    <location>
        <begin position="1"/>
        <end position="26"/>
    </location>
</feature>
<dbReference type="InterPro" id="IPR014755">
    <property type="entry name" value="Cu-Rt/internalin_Ig-like"/>
</dbReference>
<keyword evidence="6" id="KW-0812">Transmembrane</keyword>
<feature type="compositionally biased region" description="Low complexity" evidence="5">
    <location>
        <begin position="129"/>
        <end position="147"/>
    </location>
</feature>
<evidence type="ECO:0000256" key="1">
    <source>
        <dbReference type="ARBA" id="ARBA00004196"/>
    </source>
</evidence>
<dbReference type="InterPro" id="IPR014756">
    <property type="entry name" value="Ig_E-set"/>
</dbReference>
<dbReference type="RefSeq" id="WP_378266735.1">
    <property type="nucleotide sequence ID" value="NZ_JBHUKR010000009.1"/>
</dbReference>
<dbReference type="PANTHER" id="PTHR34820">
    <property type="entry name" value="INNER MEMBRANE PROTEIN YEBZ"/>
    <property type="match status" value="1"/>
</dbReference>
<feature type="chain" id="PRO_5047227208" evidence="7">
    <location>
        <begin position="27"/>
        <end position="182"/>
    </location>
</feature>
<evidence type="ECO:0000256" key="5">
    <source>
        <dbReference type="SAM" id="MobiDB-lite"/>
    </source>
</evidence>
<keyword evidence="10" id="KW-1185">Reference proteome</keyword>